<accession>A0A0L0FBY3</accession>
<dbReference type="SUPFAM" id="SSF69318">
    <property type="entry name" value="Integrin alpha N-terminal domain"/>
    <property type="match status" value="1"/>
</dbReference>
<dbReference type="EMBL" id="KQ244583">
    <property type="protein sequence ID" value="KNC74265.1"/>
    <property type="molecule type" value="Genomic_DNA"/>
</dbReference>
<protein>
    <submittedName>
        <fullName evidence="2">Uncharacterized protein</fullName>
    </submittedName>
</protein>
<dbReference type="Pfam" id="PF15907">
    <property type="entry name" value="Itfg2"/>
    <property type="match status" value="1"/>
</dbReference>
<keyword evidence="3" id="KW-1185">Reference proteome</keyword>
<sequence length="140" mass="14660">TLTLDPKTLSKTSGLGTITCVSVAEIHNTRLNSVLCLNAEGDCYVFDLPNISATPTSTEPTSAMRTHSHHTGNSPSDHSPDLQPRDHGDSPSPSESCGIELTGGPSQHTVQPTYTYAVVTNASCVAVGDIDNDGLNELVV</sequence>
<dbReference type="PANTHER" id="PTHR16317:SF1">
    <property type="entry name" value="KICSTOR COMPLEX PROTEIN ITFG2"/>
    <property type="match status" value="1"/>
</dbReference>
<dbReference type="AlphaFoldDB" id="A0A0L0FBY3"/>
<dbReference type="Proteomes" id="UP000054560">
    <property type="component" value="Unassembled WGS sequence"/>
</dbReference>
<feature type="non-terminal residue" evidence="2">
    <location>
        <position position="1"/>
    </location>
</feature>
<dbReference type="OrthoDB" id="9996127at2759"/>
<dbReference type="RefSeq" id="XP_014148167.1">
    <property type="nucleotide sequence ID" value="XM_014292692.1"/>
</dbReference>
<dbReference type="GeneID" id="25913688"/>
<organism evidence="2 3">
    <name type="scientific">Sphaeroforma arctica JP610</name>
    <dbReference type="NCBI Taxonomy" id="667725"/>
    <lineage>
        <taxon>Eukaryota</taxon>
        <taxon>Ichthyosporea</taxon>
        <taxon>Ichthyophonida</taxon>
        <taxon>Sphaeroforma</taxon>
    </lineage>
</organism>
<evidence type="ECO:0000313" key="3">
    <source>
        <dbReference type="Proteomes" id="UP000054560"/>
    </source>
</evidence>
<proteinExistence type="predicted"/>
<dbReference type="GO" id="GO:0032006">
    <property type="term" value="P:regulation of TOR signaling"/>
    <property type="evidence" value="ECO:0007669"/>
    <property type="project" value="TreeGrafter"/>
</dbReference>
<reference evidence="2 3" key="1">
    <citation type="submission" date="2011-02" db="EMBL/GenBank/DDBJ databases">
        <title>The Genome Sequence of Sphaeroforma arctica JP610.</title>
        <authorList>
            <consortium name="The Broad Institute Genome Sequencing Platform"/>
            <person name="Russ C."/>
            <person name="Cuomo C."/>
            <person name="Young S.K."/>
            <person name="Zeng Q."/>
            <person name="Gargeya S."/>
            <person name="Alvarado L."/>
            <person name="Berlin A."/>
            <person name="Chapman S.B."/>
            <person name="Chen Z."/>
            <person name="Freedman E."/>
            <person name="Gellesch M."/>
            <person name="Goldberg J."/>
            <person name="Griggs A."/>
            <person name="Gujja S."/>
            <person name="Heilman E."/>
            <person name="Heiman D."/>
            <person name="Howarth C."/>
            <person name="Mehta T."/>
            <person name="Neiman D."/>
            <person name="Pearson M."/>
            <person name="Roberts A."/>
            <person name="Saif S."/>
            <person name="Shea T."/>
            <person name="Shenoy N."/>
            <person name="Sisk P."/>
            <person name="Stolte C."/>
            <person name="Sykes S."/>
            <person name="White J."/>
            <person name="Yandava C."/>
            <person name="Burger G."/>
            <person name="Gray M.W."/>
            <person name="Holland P.W.H."/>
            <person name="King N."/>
            <person name="Lang F.B.F."/>
            <person name="Roger A.J."/>
            <person name="Ruiz-Trillo I."/>
            <person name="Haas B."/>
            <person name="Nusbaum C."/>
            <person name="Birren B."/>
        </authorList>
    </citation>
    <scope>NUCLEOTIDE SEQUENCE [LARGE SCALE GENOMIC DNA]</scope>
    <source>
        <strain evidence="2 3">JP610</strain>
    </source>
</reference>
<feature type="compositionally biased region" description="Low complexity" evidence="1">
    <location>
        <begin position="54"/>
        <end position="63"/>
    </location>
</feature>
<dbReference type="InterPro" id="IPR028994">
    <property type="entry name" value="Integrin_alpha_N"/>
</dbReference>
<evidence type="ECO:0000313" key="2">
    <source>
        <dbReference type="EMBL" id="KNC74265.1"/>
    </source>
</evidence>
<dbReference type="InterPro" id="IPR031793">
    <property type="entry name" value="KICSTOR_ITFG2"/>
</dbReference>
<feature type="region of interest" description="Disordered" evidence="1">
    <location>
        <begin position="54"/>
        <end position="108"/>
    </location>
</feature>
<evidence type="ECO:0000256" key="1">
    <source>
        <dbReference type="SAM" id="MobiDB-lite"/>
    </source>
</evidence>
<dbReference type="PANTHER" id="PTHR16317">
    <property type="entry name" value="INTEGRIN ALPHA REPEAT DOMAIN-CONTAINING"/>
    <property type="match status" value="1"/>
</dbReference>
<gene>
    <name evidence="2" type="ORF">SARC_13184</name>
</gene>
<feature type="compositionally biased region" description="Basic and acidic residues" evidence="1">
    <location>
        <begin position="78"/>
        <end position="89"/>
    </location>
</feature>
<name>A0A0L0FBY3_9EUKA</name>
<feature type="non-terminal residue" evidence="2">
    <location>
        <position position="140"/>
    </location>
</feature>